<dbReference type="Proteomes" id="UP000298327">
    <property type="component" value="Unassembled WGS sequence"/>
</dbReference>
<gene>
    <name evidence="2" type="ORF">EVG20_g4978</name>
</gene>
<evidence type="ECO:0000313" key="3">
    <source>
        <dbReference type="Proteomes" id="UP000298327"/>
    </source>
</evidence>
<evidence type="ECO:0000256" key="1">
    <source>
        <dbReference type="SAM" id="SignalP"/>
    </source>
</evidence>
<dbReference type="EMBL" id="SEOQ01000277">
    <property type="protein sequence ID" value="TFY66113.1"/>
    <property type="molecule type" value="Genomic_DNA"/>
</dbReference>
<proteinExistence type="predicted"/>
<sequence>MFAVALLLPLALGASALATPTARQLSGPPNCHVGNVGSFMLVASYNETGDAKLIVPGGNGDTTATVNYLGTAETVPSPVGRNFTMTNFGLHVITESGVPAQFGVNVTDNSFLPFVSLQDGTSDNPAPIYCLDAVAGQTPSQLAVNGSPDEFFVCTSSTSSQDMVVFNPIKVEATGYQFSTCKKVQLYIIQ</sequence>
<dbReference type="AlphaFoldDB" id="A0A4Y9YWR8"/>
<evidence type="ECO:0008006" key="4">
    <source>
        <dbReference type="Google" id="ProtNLM"/>
    </source>
</evidence>
<evidence type="ECO:0000313" key="2">
    <source>
        <dbReference type="EMBL" id="TFY66113.1"/>
    </source>
</evidence>
<dbReference type="OrthoDB" id="2844016at2759"/>
<accession>A0A4Y9YWR8</accession>
<feature type="chain" id="PRO_5021220469" description="Ubiquitin 3 binding protein But2 C-terminal domain-containing protein" evidence="1">
    <location>
        <begin position="19"/>
        <end position="190"/>
    </location>
</feature>
<feature type="signal peptide" evidence="1">
    <location>
        <begin position="1"/>
        <end position="18"/>
    </location>
</feature>
<keyword evidence="3" id="KW-1185">Reference proteome</keyword>
<reference evidence="2 3" key="1">
    <citation type="submission" date="2019-02" db="EMBL/GenBank/DDBJ databases">
        <title>Genome sequencing of the rare red list fungi Dentipellis fragilis.</title>
        <authorList>
            <person name="Buettner E."/>
            <person name="Kellner H."/>
        </authorList>
    </citation>
    <scope>NUCLEOTIDE SEQUENCE [LARGE SCALE GENOMIC DNA]</scope>
    <source>
        <strain evidence="2 3">DSM 105465</strain>
    </source>
</reference>
<comment type="caution">
    <text evidence="2">The sequence shown here is derived from an EMBL/GenBank/DDBJ whole genome shotgun (WGS) entry which is preliminary data.</text>
</comment>
<protein>
    <recommendedName>
        <fullName evidence="4">Ubiquitin 3 binding protein But2 C-terminal domain-containing protein</fullName>
    </recommendedName>
</protein>
<keyword evidence="1" id="KW-0732">Signal</keyword>
<organism evidence="2 3">
    <name type="scientific">Dentipellis fragilis</name>
    <dbReference type="NCBI Taxonomy" id="205917"/>
    <lineage>
        <taxon>Eukaryota</taxon>
        <taxon>Fungi</taxon>
        <taxon>Dikarya</taxon>
        <taxon>Basidiomycota</taxon>
        <taxon>Agaricomycotina</taxon>
        <taxon>Agaricomycetes</taxon>
        <taxon>Russulales</taxon>
        <taxon>Hericiaceae</taxon>
        <taxon>Dentipellis</taxon>
    </lineage>
</organism>
<name>A0A4Y9YWR8_9AGAM</name>